<dbReference type="EMBL" id="NEVH01021922">
    <property type="protein sequence ID" value="PNF19402.1"/>
    <property type="molecule type" value="Genomic_DNA"/>
</dbReference>
<sequence length="206" mass="22881">MAPLPGVVQIQGDITKKGTAEAIIEHFEGKSAHLVLCDGAPDVTGLPDFDEYVQAQLLLAAFNIATNVLVPEGTFLAKLFCGKDVLVLLSHLQKFFKEVVIAKPRTSRNSSIESFVLCKTYCPPLQYVPNIDKSLLGSPELLDSPHPRFPFKACGNQISYDSDTTYPLQLEDSTSYEYREPEQAPISPPYAHFLSLQHNHKIRTLH</sequence>
<feature type="domain" description="Ribosomal RNA methyltransferase FtsJ" evidence="4">
    <location>
        <begin position="3"/>
        <end position="120"/>
    </location>
</feature>
<accession>A0A2J7PST8</accession>
<evidence type="ECO:0000313" key="6">
    <source>
        <dbReference type="Proteomes" id="UP000235965"/>
    </source>
</evidence>
<dbReference type="STRING" id="105785.A0A2J7PST8"/>
<evidence type="ECO:0000256" key="2">
    <source>
        <dbReference type="ARBA" id="ARBA00022679"/>
    </source>
</evidence>
<dbReference type="Gene3D" id="3.40.50.150">
    <property type="entry name" value="Vaccinia Virus protein VP39"/>
    <property type="match status" value="1"/>
</dbReference>
<dbReference type="OrthoDB" id="289250at2759"/>
<dbReference type="GO" id="GO:0008175">
    <property type="term" value="F:tRNA methyltransferase activity"/>
    <property type="evidence" value="ECO:0007669"/>
    <property type="project" value="TreeGrafter"/>
</dbReference>
<dbReference type="PANTHER" id="PTHR10920">
    <property type="entry name" value="RIBOSOMAL RNA METHYLTRANSFERASE"/>
    <property type="match status" value="1"/>
</dbReference>
<protein>
    <submittedName>
        <fullName evidence="5">Putative tRNA (Cytidine(32)/guanosine(34)-2'-O)-methyltransferase</fullName>
    </submittedName>
</protein>
<reference evidence="5 6" key="1">
    <citation type="submission" date="2017-12" db="EMBL/GenBank/DDBJ databases">
        <title>Hemimetabolous genomes reveal molecular basis of termite eusociality.</title>
        <authorList>
            <person name="Harrison M.C."/>
            <person name="Jongepier E."/>
            <person name="Robertson H.M."/>
            <person name="Arning N."/>
            <person name="Bitard-Feildel T."/>
            <person name="Chao H."/>
            <person name="Childers C.P."/>
            <person name="Dinh H."/>
            <person name="Doddapaneni H."/>
            <person name="Dugan S."/>
            <person name="Gowin J."/>
            <person name="Greiner C."/>
            <person name="Han Y."/>
            <person name="Hu H."/>
            <person name="Hughes D.S.T."/>
            <person name="Huylmans A.-K."/>
            <person name="Kemena C."/>
            <person name="Kremer L.P.M."/>
            <person name="Lee S.L."/>
            <person name="Lopez-Ezquerra A."/>
            <person name="Mallet L."/>
            <person name="Monroy-Kuhn J.M."/>
            <person name="Moser A."/>
            <person name="Murali S.C."/>
            <person name="Muzny D.M."/>
            <person name="Otani S."/>
            <person name="Piulachs M.-D."/>
            <person name="Poelchau M."/>
            <person name="Qu J."/>
            <person name="Schaub F."/>
            <person name="Wada-Katsumata A."/>
            <person name="Worley K.C."/>
            <person name="Xie Q."/>
            <person name="Ylla G."/>
            <person name="Poulsen M."/>
            <person name="Gibbs R.A."/>
            <person name="Schal C."/>
            <person name="Richards S."/>
            <person name="Belles X."/>
            <person name="Korb J."/>
            <person name="Bornberg-Bauer E."/>
        </authorList>
    </citation>
    <scope>NUCLEOTIDE SEQUENCE [LARGE SCALE GENOMIC DNA]</scope>
    <source>
        <tissue evidence="5">Whole body</tissue>
    </source>
</reference>
<keyword evidence="2 5" id="KW-0808">Transferase</keyword>
<comment type="caution">
    <text evidence="5">The sequence shown here is derived from an EMBL/GenBank/DDBJ whole genome shotgun (WGS) entry which is preliminary data.</text>
</comment>
<dbReference type="SUPFAM" id="SSF53335">
    <property type="entry name" value="S-adenosyl-L-methionine-dependent methyltransferases"/>
    <property type="match status" value="1"/>
</dbReference>
<dbReference type="GO" id="GO:0005737">
    <property type="term" value="C:cytoplasm"/>
    <property type="evidence" value="ECO:0007669"/>
    <property type="project" value="TreeGrafter"/>
</dbReference>
<dbReference type="InterPro" id="IPR029063">
    <property type="entry name" value="SAM-dependent_MTases_sf"/>
</dbReference>
<dbReference type="GO" id="GO:0002181">
    <property type="term" value="P:cytoplasmic translation"/>
    <property type="evidence" value="ECO:0007669"/>
    <property type="project" value="TreeGrafter"/>
</dbReference>
<dbReference type="InParanoid" id="A0A2J7PST8"/>
<evidence type="ECO:0000313" key="5">
    <source>
        <dbReference type="EMBL" id="PNF19400.1"/>
    </source>
</evidence>
<dbReference type="EMBL" id="NEVH01021922">
    <property type="protein sequence ID" value="PNF19400.1"/>
    <property type="molecule type" value="Genomic_DNA"/>
</dbReference>
<dbReference type="InterPro" id="IPR002877">
    <property type="entry name" value="RNA_MeTrfase_FtsJ_dom"/>
</dbReference>
<dbReference type="PANTHER" id="PTHR10920:SF12">
    <property type="entry name" value="TRNA (CYTIDINE(32)_GUANOSINE(34)-2'-O)-METHYLTRANSFERASE-RELATED"/>
    <property type="match status" value="1"/>
</dbReference>
<keyword evidence="6" id="KW-1185">Reference proteome</keyword>
<organism evidence="5 6">
    <name type="scientific">Cryptotermes secundus</name>
    <dbReference type="NCBI Taxonomy" id="105785"/>
    <lineage>
        <taxon>Eukaryota</taxon>
        <taxon>Metazoa</taxon>
        <taxon>Ecdysozoa</taxon>
        <taxon>Arthropoda</taxon>
        <taxon>Hexapoda</taxon>
        <taxon>Insecta</taxon>
        <taxon>Pterygota</taxon>
        <taxon>Neoptera</taxon>
        <taxon>Polyneoptera</taxon>
        <taxon>Dictyoptera</taxon>
        <taxon>Blattodea</taxon>
        <taxon>Blattoidea</taxon>
        <taxon>Termitoidae</taxon>
        <taxon>Kalotermitidae</taxon>
        <taxon>Cryptotermitinae</taxon>
        <taxon>Cryptotermes</taxon>
    </lineage>
</organism>
<dbReference type="Pfam" id="PF01728">
    <property type="entry name" value="FtsJ"/>
    <property type="match status" value="1"/>
</dbReference>
<evidence type="ECO:0000259" key="4">
    <source>
        <dbReference type="Pfam" id="PF01728"/>
    </source>
</evidence>
<dbReference type="AlphaFoldDB" id="A0A2J7PST8"/>
<dbReference type="Proteomes" id="UP000235965">
    <property type="component" value="Unassembled WGS sequence"/>
</dbReference>
<evidence type="ECO:0000256" key="3">
    <source>
        <dbReference type="ARBA" id="ARBA00022691"/>
    </source>
</evidence>
<dbReference type="GO" id="GO:0030488">
    <property type="term" value="P:tRNA methylation"/>
    <property type="evidence" value="ECO:0007669"/>
    <property type="project" value="TreeGrafter"/>
</dbReference>
<gene>
    <name evidence="5" type="primary">FTSJ1_2</name>
    <name evidence="5" type="ORF">B7P43_G03639</name>
</gene>
<proteinExistence type="predicted"/>
<keyword evidence="1 5" id="KW-0489">Methyltransferase</keyword>
<evidence type="ECO:0000256" key="1">
    <source>
        <dbReference type="ARBA" id="ARBA00022603"/>
    </source>
</evidence>
<keyword evidence="3" id="KW-0949">S-adenosyl-L-methionine</keyword>
<dbReference type="InterPro" id="IPR050082">
    <property type="entry name" value="RNA_methyltr_RlmE"/>
</dbReference>
<name>A0A2J7PST8_9NEOP</name>